<proteinExistence type="inferred from homology"/>
<dbReference type="NCBIfam" id="TIGR02727">
    <property type="entry name" value="MTHFS_bact"/>
    <property type="match status" value="1"/>
</dbReference>
<dbReference type="PIRSF" id="PIRSF006806">
    <property type="entry name" value="FTHF_cligase"/>
    <property type="match status" value="1"/>
</dbReference>
<keyword evidence="1" id="KW-0479">Metal-binding</keyword>
<dbReference type="Pfam" id="PF01812">
    <property type="entry name" value="5-FTHF_cyc-lig"/>
    <property type="match status" value="1"/>
</dbReference>
<evidence type="ECO:0000313" key="2">
    <source>
        <dbReference type="EMBL" id="MBU5438492.1"/>
    </source>
</evidence>
<dbReference type="PANTHER" id="PTHR23407:SF1">
    <property type="entry name" value="5-FORMYLTETRAHYDROFOLATE CYCLO-LIGASE"/>
    <property type="match status" value="1"/>
</dbReference>
<keyword evidence="1" id="KW-0067">ATP-binding</keyword>
<dbReference type="EC" id="6.3.3.2" evidence="1"/>
<evidence type="ECO:0000256" key="1">
    <source>
        <dbReference type="RuleBase" id="RU361279"/>
    </source>
</evidence>
<gene>
    <name evidence="2" type="ORF">KQI42_10755</name>
</gene>
<comment type="cofactor">
    <cofactor evidence="1">
        <name>Mg(2+)</name>
        <dbReference type="ChEBI" id="CHEBI:18420"/>
    </cofactor>
</comment>
<comment type="caution">
    <text evidence="2">The sequence shown here is derived from an EMBL/GenBank/DDBJ whole genome shotgun (WGS) entry which is preliminary data.</text>
</comment>
<accession>A0ABS6E6T2</accession>
<keyword evidence="3" id="KW-1185">Reference proteome</keyword>
<dbReference type="InterPro" id="IPR002698">
    <property type="entry name" value="FTHF_cligase"/>
</dbReference>
<organism evidence="2 3">
    <name type="scientific">Tissierella simiarum</name>
    <dbReference type="NCBI Taxonomy" id="2841534"/>
    <lineage>
        <taxon>Bacteria</taxon>
        <taxon>Bacillati</taxon>
        <taxon>Bacillota</taxon>
        <taxon>Tissierellia</taxon>
        <taxon>Tissierellales</taxon>
        <taxon>Tissierellaceae</taxon>
        <taxon>Tissierella</taxon>
    </lineage>
</organism>
<name>A0ABS6E6T2_9FIRM</name>
<dbReference type="EMBL" id="JAHLPM010000008">
    <property type="protein sequence ID" value="MBU5438492.1"/>
    <property type="molecule type" value="Genomic_DNA"/>
</dbReference>
<reference evidence="2 3" key="1">
    <citation type="submission" date="2021-06" db="EMBL/GenBank/DDBJ databases">
        <authorList>
            <person name="Sun Q."/>
            <person name="Li D."/>
        </authorList>
    </citation>
    <scope>NUCLEOTIDE SEQUENCE [LARGE SCALE GENOMIC DNA]</scope>
    <source>
        <strain evidence="2 3">MSJ-40</strain>
    </source>
</reference>
<comment type="similarity">
    <text evidence="1">Belongs to the 5-formyltetrahydrofolate cyclo-ligase family.</text>
</comment>
<keyword evidence="1" id="KW-0547">Nucleotide-binding</keyword>
<keyword evidence="2" id="KW-0436">Ligase</keyword>
<sequence>MDKKALRKELLIKRENLTEKEILKKSNLITNSIYNSKVYRDAKTIMTYISFKNEVYTHNIIKKSIIENKKIVVPITIPETKELKISQVLDFSELEIGYYNILTPKKEFLRYIDPKDIDLVLVPGVAFDKNGYRIGYGGGYYDRFLDKLRKDAIKIGLAFDLQLIDKVPKDNYDKPVDIIITENEIINCSGKI</sequence>
<evidence type="ECO:0000313" key="3">
    <source>
        <dbReference type="Proteomes" id="UP000749471"/>
    </source>
</evidence>
<dbReference type="Proteomes" id="UP000749471">
    <property type="component" value="Unassembled WGS sequence"/>
</dbReference>
<dbReference type="RefSeq" id="WP_216519638.1">
    <property type="nucleotide sequence ID" value="NZ_JAHLPM010000008.1"/>
</dbReference>
<dbReference type="GO" id="GO:0030272">
    <property type="term" value="F:5-formyltetrahydrofolate cyclo-ligase activity"/>
    <property type="evidence" value="ECO:0007669"/>
    <property type="project" value="UniProtKB-EC"/>
</dbReference>
<comment type="catalytic activity">
    <reaction evidence="1">
        <text>(6S)-5-formyl-5,6,7,8-tetrahydrofolate + ATP = (6R)-5,10-methenyltetrahydrofolate + ADP + phosphate</text>
        <dbReference type="Rhea" id="RHEA:10488"/>
        <dbReference type="ChEBI" id="CHEBI:30616"/>
        <dbReference type="ChEBI" id="CHEBI:43474"/>
        <dbReference type="ChEBI" id="CHEBI:57455"/>
        <dbReference type="ChEBI" id="CHEBI:57457"/>
        <dbReference type="ChEBI" id="CHEBI:456216"/>
        <dbReference type="EC" id="6.3.3.2"/>
    </reaction>
</comment>
<protein>
    <recommendedName>
        <fullName evidence="1">5-formyltetrahydrofolate cyclo-ligase</fullName>
        <ecNumber evidence="1">6.3.3.2</ecNumber>
    </recommendedName>
</protein>
<dbReference type="PANTHER" id="PTHR23407">
    <property type="entry name" value="ATPASE INHIBITOR/5-FORMYLTETRAHYDROFOLATE CYCLO-LIGASE"/>
    <property type="match status" value="1"/>
</dbReference>
<keyword evidence="1" id="KW-0460">Magnesium</keyword>